<name>A0A081ALP3_PHYNI</name>
<dbReference type="OrthoDB" id="123949at2759"/>
<organism evidence="1 2">
    <name type="scientific">Phytophthora nicotianae P1976</name>
    <dbReference type="NCBI Taxonomy" id="1317066"/>
    <lineage>
        <taxon>Eukaryota</taxon>
        <taxon>Sar</taxon>
        <taxon>Stramenopiles</taxon>
        <taxon>Oomycota</taxon>
        <taxon>Peronosporomycetes</taxon>
        <taxon>Peronosporales</taxon>
        <taxon>Peronosporaceae</taxon>
        <taxon>Phytophthora</taxon>
    </lineage>
</organism>
<dbReference type="EMBL" id="ANJA01001061">
    <property type="protein sequence ID" value="ETO79804.1"/>
    <property type="molecule type" value="Genomic_DNA"/>
</dbReference>
<comment type="caution">
    <text evidence="1">The sequence shown here is derived from an EMBL/GenBank/DDBJ whole genome shotgun (WGS) entry which is preliminary data.</text>
</comment>
<proteinExistence type="predicted"/>
<reference evidence="1 2" key="1">
    <citation type="submission" date="2013-11" db="EMBL/GenBank/DDBJ databases">
        <title>The Genome Sequence of Phytophthora parasitica P1976.</title>
        <authorList>
            <consortium name="The Broad Institute Genomics Platform"/>
            <person name="Russ C."/>
            <person name="Tyler B."/>
            <person name="Panabieres F."/>
            <person name="Shan W."/>
            <person name="Tripathy S."/>
            <person name="Grunwald N."/>
            <person name="Machado M."/>
            <person name="Johnson C.S."/>
            <person name="Walker B."/>
            <person name="Young S."/>
            <person name="Zeng Q."/>
            <person name="Gargeya S."/>
            <person name="Fitzgerald M."/>
            <person name="Haas B."/>
            <person name="Abouelleil A."/>
            <person name="Allen A.W."/>
            <person name="Alvarado L."/>
            <person name="Arachchi H.M."/>
            <person name="Berlin A.M."/>
            <person name="Chapman S.B."/>
            <person name="Gainer-Dewar J."/>
            <person name="Goldberg J."/>
            <person name="Griggs A."/>
            <person name="Gujja S."/>
            <person name="Hansen M."/>
            <person name="Howarth C."/>
            <person name="Imamovic A."/>
            <person name="Ireland A."/>
            <person name="Larimer J."/>
            <person name="McCowan C."/>
            <person name="Murphy C."/>
            <person name="Pearson M."/>
            <person name="Poon T.W."/>
            <person name="Priest M."/>
            <person name="Roberts A."/>
            <person name="Saif S."/>
            <person name="Shea T."/>
            <person name="Sisk P."/>
            <person name="Sykes S."/>
            <person name="Wortman J."/>
            <person name="Nusbaum C."/>
            <person name="Birren B."/>
        </authorList>
    </citation>
    <scope>NUCLEOTIDE SEQUENCE [LARGE SCALE GENOMIC DNA]</scope>
    <source>
        <strain evidence="1 2">P1976</strain>
    </source>
</reference>
<protein>
    <submittedName>
        <fullName evidence="1">Uncharacterized protein</fullName>
    </submittedName>
</protein>
<evidence type="ECO:0000313" key="1">
    <source>
        <dbReference type="EMBL" id="ETO79804.1"/>
    </source>
</evidence>
<gene>
    <name evidence="1" type="ORF">F444_05578</name>
</gene>
<dbReference type="Proteomes" id="UP000028582">
    <property type="component" value="Unassembled WGS sequence"/>
</dbReference>
<dbReference type="AlphaFoldDB" id="A0A081ALP3"/>
<evidence type="ECO:0000313" key="2">
    <source>
        <dbReference type="Proteomes" id="UP000028582"/>
    </source>
</evidence>
<accession>A0A081ALP3</accession>
<sequence length="44" mass="4965">MTRKVWFQLVDEATRDAYANTTVDSLRLPEGAEDIADLRDAVPD</sequence>